<name>A0A5A9W0X8_9GAMM</name>
<dbReference type="Gene3D" id="3.30.2270.10">
    <property type="entry name" value="Folate-binding superfamily"/>
    <property type="match status" value="1"/>
</dbReference>
<dbReference type="RefSeq" id="WP_149391163.1">
    <property type="nucleotide sequence ID" value="NZ_SMRS01000006.1"/>
</dbReference>
<dbReference type="Proteomes" id="UP000325302">
    <property type="component" value="Unassembled WGS sequence"/>
</dbReference>
<dbReference type="InterPro" id="IPR006279">
    <property type="entry name" value="SoxD"/>
</dbReference>
<protein>
    <submittedName>
        <fullName evidence="1">Sarcosine oxidase subunit delta</fullName>
    </submittedName>
</protein>
<evidence type="ECO:0000313" key="1">
    <source>
        <dbReference type="EMBL" id="KAA0874430.1"/>
    </source>
</evidence>
<comment type="caution">
    <text evidence="1">The sequence shown here is derived from an EMBL/GenBank/DDBJ whole genome shotgun (WGS) entry which is preliminary data.</text>
</comment>
<evidence type="ECO:0000313" key="2">
    <source>
        <dbReference type="Proteomes" id="UP000325302"/>
    </source>
</evidence>
<dbReference type="GO" id="GO:0046653">
    <property type="term" value="P:tetrahydrofolate metabolic process"/>
    <property type="evidence" value="ECO:0007669"/>
    <property type="project" value="InterPro"/>
</dbReference>
<dbReference type="EMBL" id="SMRS01000006">
    <property type="protein sequence ID" value="KAA0874430.1"/>
    <property type="molecule type" value="Genomic_DNA"/>
</dbReference>
<organism evidence="1 2">
    <name type="scientific">Nitrincola tapanii</name>
    <dbReference type="NCBI Taxonomy" id="1708751"/>
    <lineage>
        <taxon>Bacteria</taxon>
        <taxon>Pseudomonadati</taxon>
        <taxon>Pseudomonadota</taxon>
        <taxon>Gammaproteobacteria</taxon>
        <taxon>Oceanospirillales</taxon>
        <taxon>Oceanospirillaceae</taxon>
        <taxon>Nitrincola</taxon>
    </lineage>
</organism>
<sequence>MKLFDCPVIGRRPISEFDYFGEVRRPPVQADGSVAPDVWSDFVFNRAGAPGVLREWWYHRPTGRWYVMERDTLKDEVLRFIDIQEVRYELPA</sequence>
<reference evidence="1 2" key="1">
    <citation type="submission" date="2019-03" db="EMBL/GenBank/DDBJ databases">
        <title>Nitrincola sp. nov. isolated from an Indian soda lake.</title>
        <authorList>
            <person name="Joshi A."/>
            <person name="Thite S.V."/>
            <person name="Joseph N."/>
            <person name="Dhotre D."/>
            <person name="Moorthy M."/>
            <person name="Shouche Y.S."/>
        </authorList>
    </citation>
    <scope>NUCLEOTIDE SEQUENCE [LARGE SCALE GENOMIC DNA]</scope>
    <source>
        <strain evidence="1 2">MEB193</strain>
    </source>
</reference>
<accession>A0A5A9W0X8</accession>
<dbReference type="Pfam" id="PF04267">
    <property type="entry name" value="SoxD"/>
    <property type="match status" value="1"/>
</dbReference>
<dbReference type="AlphaFoldDB" id="A0A5A9W0X8"/>
<gene>
    <name evidence="1" type="ORF">E1H14_09160</name>
</gene>
<dbReference type="OrthoDB" id="7159274at2"/>
<keyword evidence="2" id="KW-1185">Reference proteome</keyword>
<dbReference type="InterPro" id="IPR038561">
    <property type="entry name" value="SoxD_sf"/>
</dbReference>
<dbReference type="GO" id="GO:0008115">
    <property type="term" value="F:sarcosine oxidase activity"/>
    <property type="evidence" value="ECO:0007669"/>
    <property type="project" value="InterPro"/>
</dbReference>
<proteinExistence type="predicted"/>